<dbReference type="Proteomes" id="UP000666369">
    <property type="component" value="Unassembled WGS sequence"/>
</dbReference>
<dbReference type="RefSeq" id="WP_166098002.1">
    <property type="nucleotide sequence ID" value="NZ_JAADJT010000001.1"/>
</dbReference>
<evidence type="ECO:0008006" key="3">
    <source>
        <dbReference type="Google" id="ProtNLM"/>
    </source>
</evidence>
<reference evidence="2" key="2">
    <citation type="submission" date="2023-07" db="EMBL/GenBank/DDBJ databases">
        <title>Duganella aceri sp. nov., isolated from tree sap.</title>
        <authorList>
            <person name="Kim I.S."/>
        </authorList>
    </citation>
    <scope>NUCLEOTIDE SEQUENCE [LARGE SCALE GENOMIC DNA]</scope>
    <source>
        <strain evidence="2">SAP-35</strain>
    </source>
</reference>
<comment type="caution">
    <text evidence="1">The sequence shown here is derived from an EMBL/GenBank/DDBJ whole genome shotgun (WGS) entry which is preliminary data.</text>
</comment>
<sequence>MRKILIVLMPLLLTACVDDSVSYYADGGNGNHALTIHRAQKHFWSSASSIELIMQRLPDCLRRIELTEMPADDVEIELLSGGDNVWTLRAGKEMWQVETQTCTMYQDVKGDGGELVGVFRVDGGKLVYEAAVLEPAPATEPAAAPAPAPAQ</sequence>
<proteinExistence type="predicted"/>
<name>A0ABX0FEW4_9BURK</name>
<dbReference type="PROSITE" id="PS51257">
    <property type="entry name" value="PROKAR_LIPOPROTEIN"/>
    <property type="match status" value="1"/>
</dbReference>
<keyword evidence="2" id="KW-1185">Reference proteome</keyword>
<organism evidence="1 2">
    <name type="scientific">Duganella aceris</name>
    <dbReference type="NCBI Taxonomy" id="2703883"/>
    <lineage>
        <taxon>Bacteria</taxon>
        <taxon>Pseudomonadati</taxon>
        <taxon>Pseudomonadota</taxon>
        <taxon>Betaproteobacteria</taxon>
        <taxon>Burkholderiales</taxon>
        <taxon>Oxalobacteraceae</taxon>
        <taxon>Telluria group</taxon>
        <taxon>Duganella</taxon>
    </lineage>
</organism>
<evidence type="ECO:0000313" key="1">
    <source>
        <dbReference type="EMBL" id="NGZ83076.1"/>
    </source>
</evidence>
<gene>
    <name evidence="1" type="ORF">GW587_02220</name>
</gene>
<dbReference type="EMBL" id="JAADJT010000001">
    <property type="protein sequence ID" value="NGZ83076.1"/>
    <property type="molecule type" value="Genomic_DNA"/>
</dbReference>
<reference evidence="1 2" key="1">
    <citation type="submission" date="2020-01" db="EMBL/GenBank/DDBJ databases">
        <authorList>
            <person name="Lee S.D."/>
        </authorList>
    </citation>
    <scope>NUCLEOTIDE SEQUENCE [LARGE SCALE GENOMIC DNA]</scope>
    <source>
        <strain evidence="1 2">SAP-35</strain>
    </source>
</reference>
<evidence type="ECO:0000313" key="2">
    <source>
        <dbReference type="Proteomes" id="UP000666369"/>
    </source>
</evidence>
<accession>A0ABX0FEW4</accession>
<protein>
    <recommendedName>
        <fullName evidence="3">Lipoprotein</fullName>
    </recommendedName>
</protein>